<dbReference type="InterPro" id="IPR000792">
    <property type="entry name" value="Tscrpt_reg_LuxR_C"/>
</dbReference>
<evidence type="ECO:0000256" key="4">
    <source>
        <dbReference type="ARBA" id="ARBA00023163"/>
    </source>
</evidence>
<dbReference type="InterPro" id="IPR058245">
    <property type="entry name" value="NreC/VraR/RcsB-like_REC"/>
</dbReference>
<dbReference type="PROSITE" id="PS50110">
    <property type="entry name" value="RESPONSE_REGULATORY"/>
    <property type="match status" value="1"/>
</dbReference>
<evidence type="ECO:0000256" key="3">
    <source>
        <dbReference type="ARBA" id="ARBA00023125"/>
    </source>
</evidence>
<dbReference type="Pfam" id="PF00072">
    <property type="entry name" value="Response_reg"/>
    <property type="match status" value="1"/>
</dbReference>
<dbReference type="Gene3D" id="3.40.50.2300">
    <property type="match status" value="1"/>
</dbReference>
<dbReference type="PRINTS" id="PR00038">
    <property type="entry name" value="HTHLUXR"/>
</dbReference>
<dbReference type="GO" id="GO:0000160">
    <property type="term" value="P:phosphorelay signal transduction system"/>
    <property type="evidence" value="ECO:0007669"/>
    <property type="project" value="InterPro"/>
</dbReference>
<feature type="domain" description="Response regulatory" evidence="7">
    <location>
        <begin position="6"/>
        <end position="124"/>
    </location>
</feature>
<feature type="domain" description="HTH luxR-type" evidence="6">
    <location>
        <begin position="150"/>
        <end position="216"/>
    </location>
</feature>
<dbReference type="InterPro" id="IPR039420">
    <property type="entry name" value="WalR-like"/>
</dbReference>
<keyword evidence="1 5" id="KW-0597">Phosphoprotein</keyword>
<keyword evidence="3" id="KW-0238">DNA-binding</keyword>
<evidence type="ECO:0000256" key="5">
    <source>
        <dbReference type="PROSITE-ProRule" id="PRU00169"/>
    </source>
</evidence>
<dbReference type="Proteomes" id="UP000297948">
    <property type="component" value="Unassembled WGS sequence"/>
</dbReference>
<evidence type="ECO:0000256" key="2">
    <source>
        <dbReference type="ARBA" id="ARBA00023015"/>
    </source>
</evidence>
<dbReference type="PANTHER" id="PTHR43214">
    <property type="entry name" value="TWO-COMPONENT RESPONSE REGULATOR"/>
    <property type="match status" value="1"/>
</dbReference>
<evidence type="ECO:0000259" key="7">
    <source>
        <dbReference type="PROSITE" id="PS50110"/>
    </source>
</evidence>
<dbReference type="PROSITE" id="PS50043">
    <property type="entry name" value="HTH_LUXR_2"/>
    <property type="match status" value="1"/>
</dbReference>
<feature type="modified residue" description="4-aspartylphosphate" evidence="5">
    <location>
        <position position="57"/>
    </location>
</feature>
<dbReference type="PANTHER" id="PTHR43214:SF24">
    <property type="entry name" value="TRANSCRIPTIONAL REGULATORY PROTEIN NARL-RELATED"/>
    <property type="match status" value="1"/>
</dbReference>
<sequence length="219" mass="23631">MTEPIRVLVCDDQVLVRTGLVTIIDAQPDLEVAGECGDGRTAVDLAGRLRPDVVVMDIRMPLLDGIEATRLLAGDGVPHPVKVLVVTTFNLDEYVYEALRAGASGFLLKDAPPAQLLHGIRTVATGAALLDPEVTRQLVGRYAARIRPTGGTPQETPLTPRELEVLRLVANGLSNSEIAATLVISPETVKTFVSRILTKLQLRDRVQAVVFAYRHGLVT</sequence>
<gene>
    <name evidence="8" type="ORF">E4099_19750</name>
</gene>
<dbReference type="SMART" id="SM00421">
    <property type="entry name" value="HTH_LUXR"/>
    <property type="match status" value="1"/>
</dbReference>
<organism evidence="8 9">
    <name type="scientific">Streptomyces palmae</name>
    <dbReference type="NCBI Taxonomy" id="1701085"/>
    <lineage>
        <taxon>Bacteria</taxon>
        <taxon>Bacillati</taxon>
        <taxon>Actinomycetota</taxon>
        <taxon>Actinomycetes</taxon>
        <taxon>Kitasatosporales</taxon>
        <taxon>Streptomycetaceae</taxon>
        <taxon>Streptomyces</taxon>
    </lineage>
</organism>
<reference evidence="8 9" key="1">
    <citation type="submission" date="2019-03" db="EMBL/GenBank/DDBJ databases">
        <authorList>
            <person name="Gonzalez-Pimentel J.L."/>
        </authorList>
    </citation>
    <scope>NUCLEOTIDE SEQUENCE [LARGE SCALE GENOMIC DNA]</scope>
    <source>
        <strain evidence="8 9">JCM 31289</strain>
    </source>
</reference>
<keyword evidence="9" id="KW-1185">Reference proteome</keyword>
<dbReference type="RefSeq" id="WP_135340418.1">
    <property type="nucleotide sequence ID" value="NZ_JBHLTX010000025.1"/>
</dbReference>
<protein>
    <submittedName>
        <fullName evidence="8">Response regulator transcription factor</fullName>
    </submittedName>
</protein>
<evidence type="ECO:0000256" key="1">
    <source>
        <dbReference type="ARBA" id="ARBA00022553"/>
    </source>
</evidence>
<accession>A0A4Z0GYV8</accession>
<dbReference type="InterPro" id="IPR001789">
    <property type="entry name" value="Sig_transdc_resp-reg_receiver"/>
</dbReference>
<dbReference type="SUPFAM" id="SSF46894">
    <property type="entry name" value="C-terminal effector domain of the bipartite response regulators"/>
    <property type="match status" value="1"/>
</dbReference>
<dbReference type="GO" id="GO:0003677">
    <property type="term" value="F:DNA binding"/>
    <property type="evidence" value="ECO:0007669"/>
    <property type="project" value="UniProtKB-KW"/>
</dbReference>
<proteinExistence type="predicted"/>
<keyword evidence="4" id="KW-0804">Transcription</keyword>
<dbReference type="AlphaFoldDB" id="A0A4Z0GYV8"/>
<evidence type="ECO:0000313" key="8">
    <source>
        <dbReference type="EMBL" id="TGB03273.1"/>
    </source>
</evidence>
<dbReference type="SUPFAM" id="SSF52172">
    <property type="entry name" value="CheY-like"/>
    <property type="match status" value="1"/>
</dbReference>
<dbReference type="InterPro" id="IPR011006">
    <property type="entry name" value="CheY-like_superfamily"/>
</dbReference>
<evidence type="ECO:0000313" key="9">
    <source>
        <dbReference type="Proteomes" id="UP000297948"/>
    </source>
</evidence>
<dbReference type="Pfam" id="PF00196">
    <property type="entry name" value="GerE"/>
    <property type="match status" value="1"/>
</dbReference>
<dbReference type="PROSITE" id="PS00622">
    <property type="entry name" value="HTH_LUXR_1"/>
    <property type="match status" value="1"/>
</dbReference>
<comment type="caution">
    <text evidence="8">The sequence shown here is derived from an EMBL/GenBank/DDBJ whole genome shotgun (WGS) entry which is preliminary data.</text>
</comment>
<name>A0A4Z0GYV8_9ACTN</name>
<dbReference type="EMBL" id="SRID01000195">
    <property type="protein sequence ID" value="TGB03273.1"/>
    <property type="molecule type" value="Genomic_DNA"/>
</dbReference>
<dbReference type="InterPro" id="IPR016032">
    <property type="entry name" value="Sig_transdc_resp-reg_C-effctor"/>
</dbReference>
<keyword evidence="2" id="KW-0805">Transcription regulation</keyword>
<evidence type="ECO:0000259" key="6">
    <source>
        <dbReference type="PROSITE" id="PS50043"/>
    </source>
</evidence>
<dbReference type="OrthoDB" id="9808843at2"/>
<dbReference type="SMART" id="SM00448">
    <property type="entry name" value="REC"/>
    <property type="match status" value="1"/>
</dbReference>
<dbReference type="GO" id="GO:0006355">
    <property type="term" value="P:regulation of DNA-templated transcription"/>
    <property type="evidence" value="ECO:0007669"/>
    <property type="project" value="InterPro"/>
</dbReference>
<dbReference type="CDD" id="cd06170">
    <property type="entry name" value="LuxR_C_like"/>
    <property type="match status" value="1"/>
</dbReference>
<dbReference type="CDD" id="cd17535">
    <property type="entry name" value="REC_NarL-like"/>
    <property type="match status" value="1"/>
</dbReference>